<name>A0A0G1RWZ2_9BACT</name>
<comment type="caution">
    <text evidence="8">The sequence shown here is derived from an EMBL/GenBank/DDBJ whole genome shotgun (WGS) entry which is preliminary data.</text>
</comment>
<dbReference type="AlphaFoldDB" id="A0A0G1RWZ2"/>
<gene>
    <name evidence="8" type="ORF">UX85_C0001G0053</name>
</gene>
<comment type="similarity">
    <text evidence="1">Belongs to the FemABX family.</text>
</comment>
<dbReference type="GO" id="GO:0008360">
    <property type="term" value="P:regulation of cell shape"/>
    <property type="evidence" value="ECO:0007669"/>
    <property type="project" value="UniProtKB-KW"/>
</dbReference>
<dbReference type="InterPro" id="IPR038740">
    <property type="entry name" value="BioF2-like_GNAT_dom"/>
</dbReference>
<keyword evidence="6" id="KW-0961">Cell wall biogenesis/degradation</keyword>
<dbReference type="PANTHER" id="PTHR36174">
    <property type="entry name" value="LIPID II:GLYCINE GLYCYLTRANSFERASE"/>
    <property type="match status" value="1"/>
</dbReference>
<dbReference type="GO" id="GO:0016755">
    <property type="term" value="F:aminoacyltransferase activity"/>
    <property type="evidence" value="ECO:0007669"/>
    <property type="project" value="InterPro"/>
</dbReference>
<dbReference type="PANTHER" id="PTHR36174:SF1">
    <property type="entry name" value="LIPID II:GLYCINE GLYCYLTRANSFERASE"/>
    <property type="match status" value="1"/>
</dbReference>
<dbReference type="EMBL" id="LCNT01000001">
    <property type="protein sequence ID" value="KKU61839.1"/>
    <property type="molecule type" value="Genomic_DNA"/>
</dbReference>
<evidence type="ECO:0000313" key="9">
    <source>
        <dbReference type="Proteomes" id="UP000033860"/>
    </source>
</evidence>
<protein>
    <submittedName>
        <fullName evidence="8">Pentaglycine interpeptide bridge formation protein</fullName>
    </submittedName>
</protein>
<dbReference type="SUPFAM" id="SSF55729">
    <property type="entry name" value="Acyl-CoA N-acyltransferases (Nat)"/>
    <property type="match status" value="1"/>
</dbReference>
<dbReference type="GO" id="GO:0071555">
    <property type="term" value="P:cell wall organization"/>
    <property type="evidence" value="ECO:0007669"/>
    <property type="project" value="UniProtKB-KW"/>
</dbReference>
<proteinExistence type="inferred from homology"/>
<evidence type="ECO:0000313" key="8">
    <source>
        <dbReference type="EMBL" id="KKU61839.1"/>
    </source>
</evidence>
<dbReference type="GO" id="GO:0009252">
    <property type="term" value="P:peptidoglycan biosynthetic process"/>
    <property type="evidence" value="ECO:0007669"/>
    <property type="project" value="UniProtKB-KW"/>
</dbReference>
<keyword evidence="3" id="KW-0133">Cell shape</keyword>
<organism evidence="8 9">
    <name type="scientific">Candidatus Beckwithbacteria bacterium GW2011_GWB1_47_15</name>
    <dbReference type="NCBI Taxonomy" id="1618371"/>
    <lineage>
        <taxon>Bacteria</taxon>
        <taxon>Candidatus Beckwithiibacteriota</taxon>
    </lineage>
</organism>
<evidence type="ECO:0000256" key="5">
    <source>
        <dbReference type="ARBA" id="ARBA00023315"/>
    </source>
</evidence>
<accession>A0A0G1RWZ2</accession>
<evidence type="ECO:0000256" key="3">
    <source>
        <dbReference type="ARBA" id="ARBA00022960"/>
    </source>
</evidence>
<reference evidence="8 9" key="1">
    <citation type="journal article" date="2015" name="Nature">
        <title>rRNA introns, odd ribosomes, and small enigmatic genomes across a large radiation of phyla.</title>
        <authorList>
            <person name="Brown C.T."/>
            <person name="Hug L.A."/>
            <person name="Thomas B.C."/>
            <person name="Sharon I."/>
            <person name="Castelle C.J."/>
            <person name="Singh A."/>
            <person name="Wilkins M.J."/>
            <person name="Williams K.H."/>
            <person name="Banfield J.F."/>
        </authorList>
    </citation>
    <scope>NUCLEOTIDE SEQUENCE [LARGE SCALE GENOMIC DNA]</scope>
</reference>
<dbReference type="Gene3D" id="3.40.630.30">
    <property type="match status" value="1"/>
</dbReference>
<sequence length="290" mass="33648">MTDLRQARAYWRYMKSLGWRVVDGAFVKKLPFLALSLVKIQRPERQPNLAALKKFRPIYISYEPAVNHKPPAGFRPGSPLLPSRTIWLDLRKSQKKLLQEMRPKTRYNIKKLRITDYGLRITQGSQLSDDQLAAFYQIYRENAKKQRFWGASFTQLKSLATCFGKKAYLIIARRMAQAGESRRQGLAGNDVIGGLLILVHDRVAYYSHNAATNEGRRLFVPTILTWEAIKLAKKLGCHTFDFEGIDDPRFPVTRKWTGFSRFKKSFGGKEVNYPQALVKWQVPLYRYNRT</sequence>
<keyword evidence="2" id="KW-0808">Transferase</keyword>
<keyword evidence="5" id="KW-0012">Acyltransferase</keyword>
<feature type="domain" description="BioF2-like acetyltransferase" evidence="7">
    <location>
        <begin position="101"/>
        <end position="247"/>
    </location>
</feature>
<dbReference type="InterPro" id="IPR003447">
    <property type="entry name" value="FEMABX"/>
</dbReference>
<evidence type="ECO:0000256" key="1">
    <source>
        <dbReference type="ARBA" id="ARBA00009943"/>
    </source>
</evidence>
<dbReference type="InterPro" id="IPR016181">
    <property type="entry name" value="Acyl_CoA_acyltransferase"/>
</dbReference>
<evidence type="ECO:0000256" key="4">
    <source>
        <dbReference type="ARBA" id="ARBA00022984"/>
    </source>
</evidence>
<dbReference type="Proteomes" id="UP000033860">
    <property type="component" value="Unassembled WGS sequence"/>
</dbReference>
<dbReference type="InterPro" id="IPR050644">
    <property type="entry name" value="PG_Glycine_Bridge_Synth"/>
</dbReference>
<evidence type="ECO:0000259" key="7">
    <source>
        <dbReference type="Pfam" id="PF13480"/>
    </source>
</evidence>
<dbReference type="Pfam" id="PF13480">
    <property type="entry name" value="Acetyltransf_6"/>
    <property type="match status" value="1"/>
</dbReference>
<dbReference type="PROSITE" id="PS51191">
    <property type="entry name" value="FEMABX"/>
    <property type="match status" value="1"/>
</dbReference>
<evidence type="ECO:0000256" key="2">
    <source>
        <dbReference type="ARBA" id="ARBA00022679"/>
    </source>
</evidence>
<evidence type="ECO:0000256" key="6">
    <source>
        <dbReference type="ARBA" id="ARBA00023316"/>
    </source>
</evidence>
<keyword evidence="4" id="KW-0573">Peptidoglycan synthesis</keyword>